<reference evidence="9" key="1">
    <citation type="journal article" date="2021" name="PeerJ">
        <title>Extensive microbial diversity within the chicken gut microbiome revealed by metagenomics and culture.</title>
        <authorList>
            <person name="Gilroy R."/>
            <person name="Ravi A."/>
            <person name="Getino M."/>
            <person name="Pursley I."/>
            <person name="Horton D.L."/>
            <person name="Alikhan N.F."/>
            <person name="Baker D."/>
            <person name="Gharbi K."/>
            <person name="Hall N."/>
            <person name="Watson M."/>
            <person name="Adriaenssens E.M."/>
            <person name="Foster-Nyarko E."/>
            <person name="Jarju S."/>
            <person name="Secka A."/>
            <person name="Antonio M."/>
            <person name="Oren A."/>
            <person name="Chaudhuri R.R."/>
            <person name="La Ragione R."/>
            <person name="Hildebrand F."/>
            <person name="Pallen M.J."/>
        </authorList>
    </citation>
    <scope>NUCLEOTIDE SEQUENCE</scope>
    <source>
        <strain evidence="9">CHK171-505</strain>
    </source>
</reference>
<dbReference type="GO" id="GO:0009055">
    <property type="term" value="F:electron transfer activity"/>
    <property type="evidence" value="ECO:0007669"/>
    <property type="project" value="TreeGrafter"/>
</dbReference>
<protein>
    <recommendedName>
        <fullName evidence="3">Glutaredoxin-like protein NrdH</fullName>
    </recommendedName>
</protein>
<name>A0A9D2KXK1_9LACT</name>
<dbReference type="InterPro" id="IPR002109">
    <property type="entry name" value="Glutaredoxin"/>
</dbReference>
<keyword evidence="4" id="KW-0813">Transport</keyword>
<comment type="caution">
    <text evidence="9">The sequence shown here is derived from an EMBL/GenBank/DDBJ whole genome shotgun (WGS) entry which is preliminary data.</text>
</comment>
<dbReference type="PANTHER" id="PTHR34386:SF1">
    <property type="entry name" value="GLUTAREDOXIN-LIKE PROTEIN NRDH"/>
    <property type="match status" value="1"/>
</dbReference>
<organism evidence="9 10">
    <name type="scientific">Candidatus Jeotgalibaca merdavium</name>
    <dbReference type="NCBI Taxonomy" id="2838627"/>
    <lineage>
        <taxon>Bacteria</taxon>
        <taxon>Bacillati</taxon>
        <taxon>Bacillota</taxon>
        <taxon>Bacilli</taxon>
        <taxon>Lactobacillales</taxon>
        <taxon>Carnobacteriaceae</taxon>
        <taxon>Jeotgalibaca</taxon>
    </lineage>
</organism>
<dbReference type="SUPFAM" id="SSF52833">
    <property type="entry name" value="Thioredoxin-like"/>
    <property type="match status" value="1"/>
</dbReference>
<evidence type="ECO:0000256" key="3">
    <source>
        <dbReference type="ARBA" id="ARBA00017945"/>
    </source>
</evidence>
<dbReference type="PROSITE" id="PS51354">
    <property type="entry name" value="GLUTAREDOXIN_2"/>
    <property type="match status" value="1"/>
</dbReference>
<dbReference type="EMBL" id="DWYW01000136">
    <property type="protein sequence ID" value="HJA90344.1"/>
    <property type="molecule type" value="Genomic_DNA"/>
</dbReference>
<dbReference type="Proteomes" id="UP000886856">
    <property type="component" value="Unassembled WGS sequence"/>
</dbReference>
<accession>A0A9D2KXK1</accession>
<evidence type="ECO:0000256" key="5">
    <source>
        <dbReference type="ARBA" id="ARBA00022982"/>
    </source>
</evidence>
<dbReference type="InterPro" id="IPR036249">
    <property type="entry name" value="Thioredoxin-like_sf"/>
</dbReference>
<comment type="similarity">
    <text evidence="2">Belongs to the glutaredoxin family.</text>
</comment>
<proteinExistence type="inferred from homology"/>
<dbReference type="InterPro" id="IPR011909">
    <property type="entry name" value="GlrX_NrdH"/>
</dbReference>
<dbReference type="PANTHER" id="PTHR34386">
    <property type="entry name" value="GLUTAREDOXIN"/>
    <property type="match status" value="1"/>
</dbReference>
<keyword evidence="6" id="KW-1015">Disulfide bond</keyword>
<evidence type="ECO:0000256" key="7">
    <source>
        <dbReference type="ARBA" id="ARBA00023284"/>
    </source>
</evidence>
<dbReference type="AlphaFoldDB" id="A0A9D2KXK1"/>
<dbReference type="InterPro" id="IPR051548">
    <property type="entry name" value="Grx-like_ET"/>
</dbReference>
<dbReference type="Gene3D" id="3.40.30.10">
    <property type="entry name" value="Glutaredoxin"/>
    <property type="match status" value="1"/>
</dbReference>
<reference evidence="9" key="2">
    <citation type="submission" date="2021-04" db="EMBL/GenBank/DDBJ databases">
        <authorList>
            <person name="Gilroy R."/>
        </authorList>
    </citation>
    <scope>NUCLEOTIDE SEQUENCE</scope>
    <source>
        <strain evidence="9">CHK171-505</strain>
    </source>
</reference>
<evidence type="ECO:0000256" key="1">
    <source>
        <dbReference type="ARBA" id="ARBA00002292"/>
    </source>
</evidence>
<keyword evidence="7" id="KW-0676">Redox-active center</keyword>
<comment type="function">
    <text evidence="1">Electron transport system for the ribonucleotide reductase system NrdEF.</text>
</comment>
<evidence type="ECO:0000313" key="10">
    <source>
        <dbReference type="Proteomes" id="UP000886856"/>
    </source>
</evidence>
<dbReference type="NCBIfam" id="TIGR02194">
    <property type="entry name" value="GlrX_NrdH"/>
    <property type="match status" value="1"/>
</dbReference>
<keyword evidence="5" id="KW-0249">Electron transport</keyword>
<evidence type="ECO:0000256" key="6">
    <source>
        <dbReference type="ARBA" id="ARBA00023157"/>
    </source>
</evidence>
<gene>
    <name evidence="9" type="primary">nrdH</name>
    <name evidence="9" type="ORF">H9948_06075</name>
</gene>
<evidence type="ECO:0000256" key="4">
    <source>
        <dbReference type="ARBA" id="ARBA00022448"/>
    </source>
</evidence>
<dbReference type="GO" id="GO:0045454">
    <property type="term" value="P:cell redox homeostasis"/>
    <property type="evidence" value="ECO:0007669"/>
    <property type="project" value="InterPro"/>
</dbReference>
<dbReference type="Pfam" id="PF00462">
    <property type="entry name" value="Glutaredoxin"/>
    <property type="match status" value="1"/>
</dbReference>
<evidence type="ECO:0000256" key="2">
    <source>
        <dbReference type="ARBA" id="ARBA00007787"/>
    </source>
</evidence>
<dbReference type="CDD" id="cd02976">
    <property type="entry name" value="NrdH"/>
    <property type="match status" value="1"/>
</dbReference>
<evidence type="ECO:0000259" key="8">
    <source>
        <dbReference type="Pfam" id="PF00462"/>
    </source>
</evidence>
<sequence length="79" mass="9053">MTKVTVYSKTACGKCVFTKKWLESKGIPYEEKRTDLDEDARNEVIEMGYQELPVVVAGNEHWSGYQPDKLAELAELKEK</sequence>
<evidence type="ECO:0000313" key="9">
    <source>
        <dbReference type="EMBL" id="HJA90344.1"/>
    </source>
</evidence>
<feature type="domain" description="Glutaredoxin" evidence="8">
    <location>
        <begin position="4"/>
        <end position="62"/>
    </location>
</feature>